<dbReference type="EMBL" id="JAAMOB010000017">
    <property type="protein sequence ID" value="KAF4102547.1"/>
    <property type="molecule type" value="Genomic_DNA"/>
</dbReference>
<evidence type="ECO:0000313" key="2">
    <source>
        <dbReference type="Proteomes" id="UP000579812"/>
    </source>
</evidence>
<gene>
    <name evidence="1" type="ORF">G5714_017347</name>
</gene>
<comment type="caution">
    <text evidence="1">The sequence shown here is derived from an EMBL/GenBank/DDBJ whole genome shotgun (WGS) entry which is preliminary data.</text>
</comment>
<dbReference type="Proteomes" id="UP000579812">
    <property type="component" value="Unassembled WGS sequence"/>
</dbReference>
<sequence>MADNYDATFDNLVFDEDLEHILEEIFDEAQLTVCEDDNGLNGSYEELVAASIVLVAAALSGLSTCPHCDSLRLKVLPSRVEVFSKVAPRPTPPHRFCSCRGTARGDGSGNVCDLDREDSAALEFSPFRRSPTECKKPA</sequence>
<accession>A0A7J6C5H0</accession>
<proteinExistence type="predicted"/>
<reference evidence="1 2" key="1">
    <citation type="submission" date="2020-04" db="EMBL/GenBank/DDBJ databases">
        <title>Chromosome-level genome assembly of a cyprinid fish Onychostoma macrolepis by integration of Nanopore Sequencing, Bionano and Hi-C technology.</title>
        <authorList>
            <person name="Wang D."/>
        </authorList>
    </citation>
    <scope>NUCLEOTIDE SEQUENCE [LARGE SCALE GENOMIC DNA]</scope>
    <source>
        <strain evidence="1">SWU-2019</strain>
        <tissue evidence="1">Muscle</tissue>
    </source>
</reference>
<dbReference type="AlphaFoldDB" id="A0A7J6C5H0"/>
<name>A0A7J6C5H0_9TELE</name>
<protein>
    <submittedName>
        <fullName evidence="1">Uncharacterized protein</fullName>
    </submittedName>
</protein>
<evidence type="ECO:0000313" key="1">
    <source>
        <dbReference type="EMBL" id="KAF4102547.1"/>
    </source>
</evidence>
<keyword evidence="2" id="KW-1185">Reference proteome</keyword>
<organism evidence="1 2">
    <name type="scientific">Onychostoma macrolepis</name>
    <dbReference type="NCBI Taxonomy" id="369639"/>
    <lineage>
        <taxon>Eukaryota</taxon>
        <taxon>Metazoa</taxon>
        <taxon>Chordata</taxon>
        <taxon>Craniata</taxon>
        <taxon>Vertebrata</taxon>
        <taxon>Euteleostomi</taxon>
        <taxon>Actinopterygii</taxon>
        <taxon>Neopterygii</taxon>
        <taxon>Teleostei</taxon>
        <taxon>Ostariophysi</taxon>
        <taxon>Cypriniformes</taxon>
        <taxon>Cyprinidae</taxon>
        <taxon>Acrossocheilinae</taxon>
        <taxon>Onychostoma</taxon>
    </lineage>
</organism>